<dbReference type="EC" id="2.7.1.40" evidence="3"/>
<evidence type="ECO:0000256" key="8">
    <source>
        <dbReference type="ARBA" id="ARBA00022840"/>
    </source>
</evidence>
<keyword evidence="5" id="KW-0479">Metal-binding</keyword>
<proteinExistence type="inferred from homology"/>
<dbReference type="PROSITE" id="PS00110">
    <property type="entry name" value="PYRUVATE_KINASE"/>
    <property type="match status" value="1"/>
</dbReference>
<reference evidence="13" key="1">
    <citation type="submission" date="2018-05" db="EMBL/GenBank/DDBJ databases">
        <authorList>
            <person name="Lanie J.A."/>
            <person name="Ng W.-L."/>
            <person name="Kazmierczak K.M."/>
            <person name="Andrzejewski T.M."/>
            <person name="Davidsen T.M."/>
            <person name="Wayne K.J."/>
            <person name="Tettelin H."/>
            <person name="Glass J.I."/>
            <person name="Rusch D."/>
            <person name="Podicherti R."/>
            <person name="Tsui H.-C.T."/>
            <person name="Winkler M.E."/>
        </authorList>
    </citation>
    <scope>NUCLEOTIDE SEQUENCE</scope>
</reference>
<evidence type="ECO:0000313" key="13">
    <source>
        <dbReference type="EMBL" id="SVC33811.1"/>
    </source>
</evidence>
<dbReference type="GO" id="GO:0030955">
    <property type="term" value="F:potassium ion binding"/>
    <property type="evidence" value="ECO:0007669"/>
    <property type="project" value="InterPro"/>
</dbReference>
<feature type="non-terminal residue" evidence="13">
    <location>
        <position position="365"/>
    </location>
</feature>
<evidence type="ECO:0000256" key="11">
    <source>
        <dbReference type="ARBA" id="ARBA00023317"/>
    </source>
</evidence>
<keyword evidence="8" id="KW-0067">ATP-binding</keyword>
<protein>
    <recommendedName>
        <fullName evidence="3">pyruvate kinase</fullName>
        <ecNumber evidence="3">2.7.1.40</ecNumber>
    </recommendedName>
</protein>
<dbReference type="PANTHER" id="PTHR11817">
    <property type="entry name" value="PYRUVATE KINASE"/>
    <property type="match status" value="1"/>
</dbReference>
<dbReference type="Gene3D" id="3.20.20.60">
    <property type="entry name" value="Phosphoenolpyruvate-binding domains"/>
    <property type="match status" value="1"/>
</dbReference>
<evidence type="ECO:0000256" key="9">
    <source>
        <dbReference type="ARBA" id="ARBA00022842"/>
    </source>
</evidence>
<dbReference type="AlphaFoldDB" id="A0A382LG05"/>
<dbReference type="EMBL" id="UINC01085874">
    <property type="protein sequence ID" value="SVC33811.1"/>
    <property type="molecule type" value="Genomic_DNA"/>
</dbReference>
<dbReference type="InterPro" id="IPR015813">
    <property type="entry name" value="Pyrv/PenolPyrv_kinase-like_dom"/>
</dbReference>
<keyword evidence="7" id="KW-0418">Kinase</keyword>
<dbReference type="InterPro" id="IPR040442">
    <property type="entry name" value="Pyrv_kinase-like_dom_sf"/>
</dbReference>
<gene>
    <name evidence="13" type="ORF">METZ01_LOCUS286665</name>
</gene>
<evidence type="ECO:0000256" key="4">
    <source>
        <dbReference type="ARBA" id="ARBA00022679"/>
    </source>
</evidence>
<comment type="similarity">
    <text evidence="2">Belongs to the pyruvate kinase family.</text>
</comment>
<dbReference type="InterPro" id="IPR001697">
    <property type="entry name" value="Pyr_Knase"/>
</dbReference>
<evidence type="ECO:0000256" key="6">
    <source>
        <dbReference type="ARBA" id="ARBA00022741"/>
    </source>
</evidence>
<dbReference type="InterPro" id="IPR018209">
    <property type="entry name" value="Pyrv_Knase_AS"/>
</dbReference>
<keyword evidence="4" id="KW-0808">Transferase</keyword>
<dbReference type="InterPro" id="IPR015793">
    <property type="entry name" value="Pyrv_Knase_brl"/>
</dbReference>
<sequence length="365" mass="40356">MNYRRTKIVATFGPSTISKSMVEKMIIAGVDVARINMSHYIENIDVDNLVKNIRDISKKLDRSVSIMMDLPGPKIRTSNEEIISIKRGNSYTLGLNAEIPLNAQLKFKGIQKGSKVKIDDGKLSFIVQNKISNSQILIKAKNKGDISPLKGVNISGLDINLPTVGKKDLEFVKLAIKLDFDWIAMSFIRSAADRLVVDQLFKKNNHLIPVVAKIEKSEAIEQLDDIIEAFDGILVARGDLGLELELEKVPTLQKKIIRKCNVSCKPVIVATQMLESMIENPIPTRAEVSDVASAIYDGSDAIMLSGETAVGKFPLECVRMMKSIVSNVEKEILENEEFFNLITSPDKTNSGNAICSSAFEMAKDL</sequence>
<evidence type="ECO:0000256" key="10">
    <source>
        <dbReference type="ARBA" id="ARBA00023152"/>
    </source>
</evidence>
<dbReference type="UniPathway" id="UPA00109">
    <property type="reaction ID" value="UER00188"/>
</dbReference>
<dbReference type="SUPFAM" id="SSF51621">
    <property type="entry name" value="Phosphoenolpyruvate/pyruvate domain"/>
    <property type="match status" value="1"/>
</dbReference>
<keyword evidence="11" id="KW-0670">Pyruvate</keyword>
<evidence type="ECO:0000256" key="1">
    <source>
        <dbReference type="ARBA" id="ARBA00004997"/>
    </source>
</evidence>
<evidence type="ECO:0000256" key="3">
    <source>
        <dbReference type="ARBA" id="ARBA00012142"/>
    </source>
</evidence>
<accession>A0A382LG05</accession>
<evidence type="ECO:0000256" key="2">
    <source>
        <dbReference type="ARBA" id="ARBA00008663"/>
    </source>
</evidence>
<evidence type="ECO:0000256" key="7">
    <source>
        <dbReference type="ARBA" id="ARBA00022777"/>
    </source>
</evidence>
<dbReference type="InterPro" id="IPR015806">
    <property type="entry name" value="Pyrv_Knase_insert_dom_sf"/>
</dbReference>
<evidence type="ECO:0000256" key="5">
    <source>
        <dbReference type="ARBA" id="ARBA00022723"/>
    </source>
</evidence>
<dbReference type="Gene3D" id="2.40.33.10">
    <property type="entry name" value="PK beta-barrel domain-like"/>
    <property type="match status" value="1"/>
</dbReference>
<comment type="pathway">
    <text evidence="1">Carbohydrate degradation; glycolysis; pyruvate from D-glyceraldehyde 3-phosphate: step 5/5.</text>
</comment>
<dbReference type="GO" id="GO:0005524">
    <property type="term" value="F:ATP binding"/>
    <property type="evidence" value="ECO:0007669"/>
    <property type="project" value="UniProtKB-KW"/>
</dbReference>
<keyword evidence="6" id="KW-0547">Nucleotide-binding</keyword>
<dbReference type="PRINTS" id="PR01050">
    <property type="entry name" value="PYRUVTKNASE"/>
</dbReference>
<dbReference type="Pfam" id="PF00224">
    <property type="entry name" value="PK"/>
    <property type="match status" value="1"/>
</dbReference>
<evidence type="ECO:0000259" key="12">
    <source>
        <dbReference type="Pfam" id="PF00224"/>
    </source>
</evidence>
<keyword evidence="9" id="KW-0460">Magnesium</keyword>
<dbReference type="GO" id="GO:0004743">
    <property type="term" value="F:pyruvate kinase activity"/>
    <property type="evidence" value="ECO:0007669"/>
    <property type="project" value="UniProtKB-EC"/>
</dbReference>
<dbReference type="SUPFAM" id="SSF50800">
    <property type="entry name" value="PK beta-barrel domain-like"/>
    <property type="match status" value="1"/>
</dbReference>
<dbReference type="GO" id="GO:0000287">
    <property type="term" value="F:magnesium ion binding"/>
    <property type="evidence" value="ECO:0007669"/>
    <property type="project" value="InterPro"/>
</dbReference>
<name>A0A382LG05_9ZZZZ</name>
<organism evidence="13">
    <name type="scientific">marine metagenome</name>
    <dbReference type="NCBI Taxonomy" id="408172"/>
    <lineage>
        <taxon>unclassified sequences</taxon>
        <taxon>metagenomes</taxon>
        <taxon>ecological metagenomes</taxon>
    </lineage>
</organism>
<keyword evidence="10" id="KW-0324">Glycolysis</keyword>
<feature type="domain" description="Pyruvate kinase barrel" evidence="12">
    <location>
        <begin position="4"/>
        <end position="318"/>
    </location>
</feature>
<dbReference type="InterPro" id="IPR011037">
    <property type="entry name" value="Pyrv_Knase-like_insert_dom_sf"/>
</dbReference>
<dbReference type="GO" id="GO:0016301">
    <property type="term" value="F:kinase activity"/>
    <property type="evidence" value="ECO:0007669"/>
    <property type="project" value="UniProtKB-KW"/>
</dbReference>
<dbReference type="NCBIfam" id="TIGR01064">
    <property type="entry name" value="pyruv_kin"/>
    <property type="match status" value="1"/>
</dbReference>